<protein>
    <recommendedName>
        <fullName evidence="3">Secreted protein</fullName>
    </recommendedName>
</protein>
<accession>A0AAV8RGR0</accession>
<comment type="caution">
    <text evidence="1">The sequence shown here is derived from an EMBL/GenBank/DDBJ whole genome shotgun (WGS) entry which is preliminary data.</text>
</comment>
<evidence type="ECO:0000313" key="2">
    <source>
        <dbReference type="Proteomes" id="UP001222027"/>
    </source>
</evidence>
<evidence type="ECO:0008006" key="3">
    <source>
        <dbReference type="Google" id="ProtNLM"/>
    </source>
</evidence>
<sequence>MGTSVLRPLWAASYHACQGKRRGKKRTKKELTAMLVHCQNLFTYHQGGVRNQTRPLLVECSNPSSLLTTDQLQP</sequence>
<keyword evidence="2" id="KW-1185">Reference proteome</keyword>
<dbReference type="EMBL" id="JAQQAF010000002">
    <property type="protein sequence ID" value="KAJ8504603.1"/>
    <property type="molecule type" value="Genomic_DNA"/>
</dbReference>
<dbReference type="Proteomes" id="UP001222027">
    <property type="component" value="Unassembled WGS sequence"/>
</dbReference>
<organism evidence="1 2">
    <name type="scientific">Ensete ventricosum</name>
    <name type="common">Abyssinian banana</name>
    <name type="synonym">Musa ensete</name>
    <dbReference type="NCBI Taxonomy" id="4639"/>
    <lineage>
        <taxon>Eukaryota</taxon>
        <taxon>Viridiplantae</taxon>
        <taxon>Streptophyta</taxon>
        <taxon>Embryophyta</taxon>
        <taxon>Tracheophyta</taxon>
        <taxon>Spermatophyta</taxon>
        <taxon>Magnoliopsida</taxon>
        <taxon>Liliopsida</taxon>
        <taxon>Zingiberales</taxon>
        <taxon>Musaceae</taxon>
        <taxon>Ensete</taxon>
    </lineage>
</organism>
<dbReference type="AlphaFoldDB" id="A0AAV8RGR0"/>
<gene>
    <name evidence="1" type="ORF">OPV22_005489</name>
</gene>
<reference evidence="1 2" key="1">
    <citation type="submission" date="2022-12" db="EMBL/GenBank/DDBJ databases">
        <title>Chromosome-scale assembly of the Ensete ventricosum genome.</title>
        <authorList>
            <person name="Dussert Y."/>
            <person name="Stocks J."/>
            <person name="Wendawek A."/>
            <person name="Woldeyes F."/>
            <person name="Nichols R.A."/>
            <person name="Borrell J.S."/>
        </authorList>
    </citation>
    <scope>NUCLEOTIDE SEQUENCE [LARGE SCALE GENOMIC DNA]</scope>
    <source>
        <strain evidence="2">cv. Maze</strain>
        <tissue evidence="1">Seeds</tissue>
    </source>
</reference>
<proteinExistence type="predicted"/>
<name>A0AAV8RGR0_ENSVE</name>
<evidence type="ECO:0000313" key="1">
    <source>
        <dbReference type="EMBL" id="KAJ8504603.1"/>
    </source>
</evidence>